<evidence type="ECO:0000313" key="2">
    <source>
        <dbReference type="Proteomes" id="UP001501251"/>
    </source>
</evidence>
<organism evidence="1 2">
    <name type="scientific">Streptosporangium oxazolinicum</name>
    <dbReference type="NCBI Taxonomy" id="909287"/>
    <lineage>
        <taxon>Bacteria</taxon>
        <taxon>Bacillati</taxon>
        <taxon>Actinomycetota</taxon>
        <taxon>Actinomycetes</taxon>
        <taxon>Streptosporangiales</taxon>
        <taxon>Streptosporangiaceae</taxon>
        <taxon>Streptosporangium</taxon>
    </lineage>
</organism>
<evidence type="ECO:0000313" key="1">
    <source>
        <dbReference type="EMBL" id="GAA4196653.1"/>
    </source>
</evidence>
<evidence type="ECO:0008006" key="3">
    <source>
        <dbReference type="Google" id="ProtNLM"/>
    </source>
</evidence>
<accession>A0ABP8B2Q5</accession>
<comment type="caution">
    <text evidence="1">The sequence shown here is derived from an EMBL/GenBank/DDBJ whole genome shotgun (WGS) entry which is preliminary data.</text>
</comment>
<gene>
    <name evidence="1" type="ORF">GCM10022252_44330</name>
</gene>
<name>A0ABP8B2Q5_9ACTN</name>
<proteinExistence type="predicted"/>
<dbReference type="Proteomes" id="UP001501251">
    <property type="component" value="Unassembled WGS sequence"/>
</dbReference>
<keyword evidence="2" id="KW-1185">Reference proteome</keyword>
<protein>
    <recommendedName>
        <fullName evidence="3">Nucleotidyl transferase AbiEii/AbiGii toxin family protein</fullName>
    </recommendedName>
</protein>
<dbReference type="Pfam" id="PF08843">
    <property type="entry name" value="AbiEii"/>
    <property type="match status" value="1"/>
</dbReference>
<dbReference type="InterPro" id="IPR014942">
    <property type="entry name" value="AbiEii"/>
</dbReference>
<dbReference type="EMBL" id="BAABAQ010000008">
    <property type="protein sequence ID" value="GAA4196653.1"/>
    <property type="molecule type" value="Genomic_DNA"/>
</dbReference>
<sequence>MAMKKRLGAFAKQHGLNPSLVFRSFYFSRLATRVFRHDPDGWLLKGGQALLLRYPAQARLSRDIDLQRSTAQSAQEALGALLDAAALDLGDFFTFSPTSTVEHSDEIGGVKQTFTVTLGTRVLDTIKVDLVTGRYPTDTPERVSLASSSLMSWPDDWPFVQLYPLADHVADKICAMYERHQGAASSRFRDLADLLLISQKESLSGAAVHIALDSEVRRRTGLGMDLTLPDRFVFPAPSWDRGYPTAAAEVVGLRGCLSLADAQVAAEAFITPILTGASLGRWNPHTSAWSNTG</sequence>
<reference evidence="2" key="1">
    <citation type="journal article" date="2019" name="Int. J. Syst. Evol. Microbiol.">
        <title>The Global Catalogue of Microorganisms (GCM) 10K type strain sequencing project: providing services to taxonomists for standard genome sequencing and annotation.</title>
        <authorList>
            <consortium name="The Broad Institute Genomics Platform"/>
            <consortium name="The Broad Institute Genome Sequencing Center for Infectious Disease"/>
            <person name="Wu L."/>
            <person name="Ma J."/>
        </authorList>
    </citation>
    <scope>NUCLEOTIDE SEQUENCE [LARGE SCALE GENOMIC DNA]</scope>
    <source>
        <strain evidence="2">JCM 17388</strain>
    </source>
</reference>